<gene>
    <name evidence="1" type="ORF">BN138_949</name>
</gene>
<organism evidence="1">
    <name type="scientific">termite gut metagenome</name>
    <dbReference type="NCBI Taxonomy" id="433724"/>
    <lineage>
        <taxon>unclassified sequences</taxon>
        <taxon>metagenomes</taxon>
        <taxon>organismal metagenomes</taxon>
    </lineage>
</organism>
<evidence type="ECO:0000313" key="1">
    <source>
        <dbReference type="EMBL" id="CCO21761.1"/>
    </source>
</evidence>
<proteinExistence type="predicted"/>
<protein>
    <submittedName>
        <fullName evidence="1">Uncharacterized protein</fullName>
    </submittedName>
</protein>
<sequence length="58" mass="6611">MPEEYFFTAVSDKAAYNSKLETLELNGSVTADYKTAEDFLLAYGDKVFADRIKQRLLL</sequence>
<reference evidence="1" key="1">
    <citation type="submission" date="2012-10" db="EMBL/GenBank/DDBJ databases">
        <authorList>
            <person name="Sandrine L."/>
        </authorList>
    </citation>
    <scope>NUCLEOTIDE SEQUENCE</scope>
</reference>
<feature type="non-terminal residue" evidence="1">
    <location>
        <position position="58"/>
    </location>
</feature>
<reference evidence="1" key="2">
    <citation type="journal article" date="2013" name="Biotechnol. Biofuels">
        <title>Mining for hemicellulases in the fungus-growing termite Pseudacanthotermes militaris using functional metagenomics.</title>
        <authorList>
            <person name="Bastien G."/>
            <person name="Arnal G."/>
            <person name="Bozonnet S."/>
            <person name="Laguerre S."/>
            <person name="Ferreira F."/>
            <person name="Faure R."/>
            <person name="Henrissat B."/>
            <person name="Lefevre F."/>
            <person name="Robe P."/>
            <person name="Bouchez O."/>
            <person name="Noirot C."/>
            <person name="Dumon C."/>
            <person name="O'Donohue M."/>
        </authorList>
    </citation>
    <scope>NUCLEOTIDE SEQUENCE</scope>
</reference>
<name>S0DGP7_9ZZZZ</name>
<dbReference type="AlphaFoldDB" id="S0DGP7"/>
<accession>S0DGP7</accession>
<dbReference type="EMBL" id="HF548327">
    <property type="protein sequence ID" value="CCO21761.1"/>
    <property type="molecule type" value="Genomic_DNA"/>
</dbReference>